<reference evidence="1" key="1">
    <citation type="submission" date="2022-10" db="EMBL/GenBank/DDBJ databases">
        <authorList>
            <person name="Chen Y."/>
            <person name="Dougan E. K."/>
            <person name="Chan C."/>
            <person name="Rhodes N."/>
            <person name="Thang M."/>
        </authorList>
    </citation>
    <scope>NUCLEOTIDE SEQUENCE</scope>
</reference>
<gene>
    <name evidence="1" type="ORF">C1SCF055_LOCUS20822</name>
</gene>
<sequence>MNALNVKVVKAHWHECSIETMPTYILYMQTFSITKDLPKHCFASRPVGEASAFSHFIRRQNWRATGLVNNSFSTNISSCGGSSGNNWWPFGDCLPWSDFLGSFPNS</sequence>
<name>A0A9P1CNA7_9DINO</name>
<comment type="caution">
    <text evidence="1">The sequence shown here is derived from an EMBL/GenBank/DDBJ whole genome shotgun (WGS) entry which is preliminary data.</text>
</comment>
<dbReference type="Proteomes" id="UP001152797">
    <property type="component" value="Unassembled WGS sequence"/>
</dbReference>
<accession>A0A9P1CNA7</accession>
<evidence type="ECO:0000313" key="3">
    <source>
        <dbReference type="Proteomes" id="UP001152797"/>
    </source>
</evidence>
<organism evidence="1">
    <name type="scientific">Cladocopium goreaui</name>
    <dbReference type="NCBI Taxonomy" id="2562237"/>
    <lineage>
        <taxon>Eukaryota</taxon>
        <taxon>Sar</taxon>
        <taxon>Alveolata</taxon>
        <taxon>Dinophyceae</taxon>
        <taxon>Suessiales</taxon>
        <taxon>Symbiodiniaceae</taxon>
        <taxon>Cladocopium</taxon>
    </lineage>
</organism>
<dbReference type="EMBL" id="CAMXCT010001913">
    <property type="protein sequence ID" value="CAI3994152.1"/>
    <property type="molecule type" value="Genomic_DNA"/>
</dbReference>
<dbReference type="EMBL" id="CAMXCT030001913">
    <property type="protein sequence ID" value="CAL4781464.1"/>
    <property type="molecule type" value="Genomic_DNA"/>
</dbReference>
<proteinExistence type="predicted"/>
<keyword evidence="3" id="KW-1185">Reference proteome</keyword>
<dbReference type="EMBL" id="CAMXCT020001913">
    <property type="protein sequence ID" value="CAL1147527.1"/>
    <property type="molecule type" value="Genomic_DNA"/>
</dbReference>
<dbReference type="AlphaFoldDB" id="A0A9P1CNA7"/>
<evidence type="ECO:0000313" key="2">
    <source>
        <dbReference type="EMBL" id="CAL1147527.1"/>
    </source>
</evidence>
<evidence type="ECO:0000313" key="1">
    <source>
        <dbReference type="EMBL" id="CAI3994152.1"/>
    </source>
</evidence>
<protein>
    <submittedName>
        <fullName evidence="1">Uncharacterized protein</fullName>
    </submittedName>
</protein>
<reference evidence="2" key="2">
    <citation type="submission" date="2024-04" db="EMBL/GenBank/DDBJ databases">
        <authorList>
            <person name="Chen Y."/>
            <person name="Shah S."/>
            <person name="Dougan E. K."/>
            <person name="Thang M."/>
            <person name="Chan C."/>
        </authorList>
    </citation>
    <scope>NUCLEOTIDE SEQUENCE [LARGE SCALE GENOMIC DNA]</scope>
</reference>